<keyword evidence="3" id="KW-1185">Reference proteome</keyword>
<evidence type="ECO:0000313" key="3">
    <source>
        <dbReference type="Proteomes" id="UP000504621"/>
    </source>
</evidence>
<dbReference type="RefSeq" id="XP_021298324.1">
    <property type="nucleotide sequence ID" value="XM_021442649.1"/>
</dbReference>
<dbReference type="SUPFAM" id="SSF48452">
    <property type="entry name" value="TPR-like"/>
    <property type="match status" value="1"/>
</dbReference>
<dbReference type="InterPro" id="IPR002885">
    <property type="entry name" value="PPR_rpt"/>
</dbReference>
<keyword evidence="1" id="KW-0677">Repeat</keyword>
<dbReference type="Pfam" id="PF20431">
    <property type="entry name" value="E_motif"/>
    <property type="match status" value="1"/>
</dbReference>
<accession>A0A6J1BJ82</accession>
<dbReference type="Gene3D" id="1.25.40.10">
    <property type="entry name" value="Tetratricopeptide repeat domain"/>
    <property type="match status" value="4"/>
</dbReference>
<feature type="repeat" description="PPR" evidence="2">
    <location>
        <begin position="213"/>
        <end position="247"/>
    </location>
</feature>
<dbReference type="NCBIfam" id="TIGR00756">
    <property type="entry name" value="PPR"/>
    <property type="match status" value="6"/>
</dbReference>
<dbReference type="FunFam" id="1.25.40.10:FF:000627">
    <property type="entry name" value="Pentatricopeptide repeat-containing protein"/>
    <property type="match status" value="1"/>
</dbReference>
<dbReference type="InterPro" id="IPR046848">
    <property type="entry name" value="E_motif"/>
</dbReference>
<dbReference type="GeneID" id="110427195"/>
<feature type="repeat" description="PPR" evidence="2">
    <location>
        <begin position="423"/>
        <end position="457"/>
    </location>
</feature>
<evidence type="ECO:0000256" key="2">
    <source>
        <dbReference type="PROSITE-ProRule" id="PRU00708"/>
    </source>
</evidence>
<dbReference type="InterPro" id="IPR046960">
    <property type="entry name" value="PPR_At4g14850-like_plant"/>
</dbReference>
<dbReference type="Pfam" id="PF01535">
    <property type="entry name" value="PPR"/>
    <property type="match status" value="2"/>
</dbReference>
<dbReference type="PANTHER" id="PTHR47926:SF347">
    <property type="entry name" value="PENTATRICOPEPTIDE REPEAT-CONTAINING PROTEIN"/>
    <property type="match status" value="1"/>
</dbReference>
<gene>
    <name evidence="4" type="primary">LOC110427195</name>
</gene>
<dbReference type="Proteomes" id="UP000504621">
    <property type="component" value="Unplaced"/>
</dbReference>
<dbReference type="OrthoDB" id="631241at2759"/>
<dbReference type="GO" id="GO:0009451">
    <property type="term" value="P:RNA modification"/>
    <property type="evidence" value="ECO:0007669"/>
    <property type="project" value="InterPro"/>
</dbReference>
<evidence type="ECO:0000256" key="1">
    <source>
        <dbReference type="ARBA" id="ARBA00022737"/>
    </source>
</evidence>
<dbReference type="PANTHER" id="PTHR47926">
    <property type="entry name" value="PENTATRICOPEPTIDE REPEAT-CONTAINING PROTEIN"/>
    <property type="match status" value="1"/>
</dbReference>
<protein>
    <submittedName>
        <fullName evidence="4">Pentatricopeptide repeat-containing protein At3g14730</fullName>
    </submittedName>
</protein>
<organism evidence="3 4">
    <name type="scientific">Herrania umbratica</name>
    <dbReference type="NCBI Taxonomy" id="108875"/>
    <lineage>
        <taxon>Eukaryota</taxon>
        <taxon>Viridiplantae</taxon>
        <taxon>Streptophyta</taxon>
        <taxon>Embryophyta</taxon>
        <taxon>Tracheophyta</taxon>
        <taxon>Spermatophyta</taxon>
        <taxon>Magnoliopsida</taxon>
        <taxon>eudicotyledons</taxon>
        <taxon>Gunneridae</taxon>
        <taxon>Pentapetalae</taxon>
        <taxon>rosids</taxon>
        <taxon>malvids</taxon>
        <taxon>Malvales</taxon>
        <taxon>Malvaceae</taxon>
        <taxon>Byttnerioideae</taxon>
        <taxon>Herrania</taxon>
    </lineage>
</organism>
<sequence>MNKRSIFPKPSINKRSNKPKSLYPFCCSSSKFSSLSSPTPQRYTLSTCIASIQSCSHQKNLTGGKQLHAYMLRNGFLQASPSSLTSLINMYSKCNQMTHALSLFQTTLQNPNIFSLNAMISGFVTNEDPLKGLNFYREMRVLGVFPDKYTFPCLLKGCCDIMEVLEVRKIHGLVFKLSLDSDLYVGSGLVKCYLQFLFMEDAKKVFDELLVRDVVLWNAMVNGYAQVGRFDEALGIFRKMCLEGVEISSFTVTGVLSVFAMIGDFENGRAVHGVVVKMGYDSSIIVSNALIDMYGKCKFVAEALEIFKMMAERDIFSWNSIMFVHVQCGDHDETLRLFGRMLRDGIRPDLITLTTVFPSCTQMAALMHGRAIHGYMIINGLSKDGNSEDIDDVLINNGIMDMYAKCGSVREAHLVFDKMSHKDVASWNILIMGYGMHGYGSEALDIFSLMCKSDFKPDDVTFVGVLSACSHGGFVSLGRQILGQMKSRYGVVPTIEHYTCVVDMLGRAGQLEEAYQLALTSPTEANAVVWRAVLAACRLHGNSDMAEVAAKHVFQLEPEHCGSYVLMSNVYVAAGKYEEVLDVRNMMRQQNVRKLPGCSWIELKNGVHAFINGDRMHPGSSSIYDGLHSLTALLHEHDYVPDL</sequence>
<dbReference type="GO" id="GO:0003723">
    <property type="term" value="F:RNA binding"/>
    <property type="evidence" value="ECO:0007669"/>
    <property type="project" value="InterPro"/>
</dbReference>
<dbReference type="Pfam" id="PF13041">
    <property type="entry name" value="PPR_2"/>
    <property type="match status" value="4"/>
</dbReference>
<evidence type="ECO:0000313" key="4">
    <source>
        <dbReference type="RefSeq" id="XP_021298324.1"/>
    </source>
</evidence>
<dbReference type="PROSITE" id="PS51375">
    <property type="entry name" value="PPR"/>
    <property type="match status" value="4"/>
</dbReference>
<feature type="repeat" description="PPR" evidence="2">
    <location>
        <begin position="314"/>
        <end position="348"/>
    </location>
</feature>
<proteinExistence type="predicted"/>
<dbReference type="InterPro" id="IPR011990">
    <property type="entry name" value="TPR-like_helical_dom_sf"/>
</dbReference>
<dbReference type="AlphaFoldDB" id="A0A6J1BJ82"/>
<dbReference type="FunFam" id="1.25.40.10:FF:000305">
    <property type="entry name" value="Pentatricopeptide repeat-containing protein mitochondrial"/>
    <property type="match status" value="1"/>
</dbReference>
<dbReference type="FunFam" id="1.25.40.10:FF:000344">
    <property type="entry name" value="Pentatricopeptide repeat-containing protein"/>
    <property type="match status" value="1"/>
</dbReference>
<name>A0A6J1BJ82_9ROSI</name>
<feature type="repeat" description="PPR" evidence="2">
    <location>
        <begin position="112"/>
        <end position="146"/>
    </location>
</feature>
<reference evidence="4" key="1">
    <citation type="submission" date="2025-08" db="UniProtKB">
        <authorList>
            <consortium name="RefSeq"/>
        </authorList>
    </citation>
    <scope>IDENTIFICATION</scope>
    <source>
        <tissue evidence="4">Leaf</tissue>
    </source>
</reference>